<evidence type="ECO:0000256" key="6">
    <source>
        <dbReference type="ARBA" id="ARBA00022801"/>
    </source>
</evidence>
<evidence type="ECO:0000256" key="7">
    <source>
        <dbReference type="ARBA" id="ARBA00023211"/>
    </source>
</evidence>
<evidence type="ECO:0000313" key="9">
    <source>
        <dbReference type="EMBL" id="GCD97632.1"/>
    </source>
</evidence>
<dbReference type="EC" id="3.4.11.9" evidence="4"/>
<dbReference type="InterPro" id="IPR000994">
    <property type="entry name" value="Pept_M24"/>
</dbReference>
<comment type="cofactor">
    <cofactor evidence="2">
        <name>Mn(2+)</name>
        <dbReference type="ChEBI" id="CHEBI:29035"/>
    </cofactor>
</comment>
<dbReference type="Gene3D" id="3.90.230.10">
    <property type="entry name" value="Creatinase/methionine aminopeptidase superfamily"/>
    <property type="match status" value="1"/>
</dbReference>
<keyword evidence="7" id="KW-0464">Manganese</keyword>
<evidence type="ECO:0000256" key="2">
    <source>
        <dbReference type="ARBA" id="ARBA00001936"/>
    </source>
</evidence>
<proteinExistence type="inferred from homology"/>
<dbReference type="CDD" id="cd01087">
    <property type="entry name" value="Prolidase"/>
    <property type="match status" value="1"/>
</dbReference>
<keyword evidence="9" id="KW-0645">Protease</keyword>
<organism evidence="9 10">
    <name type="scientific">Embleya hyalina</name>
    <dbReference type="NCBI Taxonomy" id="516124"/>
    <lineage>
        <taxon>Bacteria</taxon>
        <taxon>Bacillati</taxon>
        <taxon>Actinomycetota</taxon>
        <taxon>Actinomycetes</taxon>
        <taxon>Kitasatosporales</taxon>
        <taxon>Streptomycetaceae</taxon>
        <taxon>Embleya</taxon>
    </lineage>
</organism>
<evidence type="ECO:0000256" key="3">
    <source>
        <dbReference type="ARBA" id="ARBA00008766"/>
    </source>
</evidence>
<dbReference type="GO" id="GO:0070006">
    <property type="term" value="F:metalloaminopeptidase activity"/>
    <property type="evidence" value="ECO:0007669"/>
    <property type="project" value="InterPro"/>
</dbReference>
<evidence type="ECO:0000256" key="5">
    <source>
        <dbReference type="ARBA" id="ARBA00022723"/>
    </source>
</evidence>
<feature type="domain" description="Aminopeptidase P N-terminal" evidence="8">
    <location>
        <begin position="39"/>
        <end position="180"/>
    </location>
</feature>
<evidence type="ECO:0000259" key="8">
    <source>
        <dbReference type="SMART" id="SM01011"/>
    </source>
</evidence>
<dbReference type="SMART" id="SM01011">
    <property type="entry name" value="AMP_N"/>
    <property type="match status" value="1"/>
</dbReference>
<dbReference type="EMBL" id="BIFH01000024">
    <property type="protein sequence ID" value="GCD97632.1"/>
    <property type="molecule type" value="Genomic_DNA"/>
</dbReference>
<dbReference type="AlphaFoldDB" id="A0A401YSU1"/>
<dbReference type="Gene3D" id="3.40.350.10">
    <property type="entry name" value="Creatinase/prolidase N-terminal domain"/>
    <property type="match status" value="1"/>
</dbReference>
<comment type="similarity">
    <text evidence="3">Belongs to the peptidase M24B family.</text>
</comment>
<keyword evidence="10" id="KW-1185">Reference proteome</keyword>
<gene>
    <name evidence="9" type="primary">pepPI_2</name>
    <name evidence="9" type="ORF">EHYA_05328</name>
</gene>
<evidence type="ECO:0000256" key="4">
    <source>
        <dbReference type="ARBA" id="ARBA00012574"/>
    </source>
</evidence>
<dbReference type="GO" id="GO:0005829">
    <property type="term" value="C:cytosol"/>
    <property type="evidence" value="ECO:0007669"/>
    <property type="project" value="TreeGrafter"/>
</dbReference>
<evidence type="ECO:0000256" key="1">
    <source>
        <dbReference type="ARBA" id="ARBA00001424"/>
    </source>
</evidence>
<dbReference type="RefSeq" id="WP_218043036.1">
    <property type="nucleotide sequence ID" value="NZ_BIFH01000024.1"/>
</dbReference>
<keyword evidence="6" id="KW-0378">Hydrolase</keyword>
<dbReference type="InterPro" id="IPR029149">
    <property type="entry name" value="Creatin/AminoP/Spt16_N"/>
</dbReference>
<comment type="caution">
    <text evidence="9">The sequence shown here is derived from an EMBL/GenBank/DDBJ whole genome shotgun (WGS) entry which is preliminary data.</text>
</comment>
<dbReference type="Pfam" id="PF05195">
    <property type="entry name" value="AMP_N"/>
    <property type="match status" value="1"/>
</dbReference>
<reference evidence="9 10" key="1">
    <citation type="submission" date="2018-12" db="EMBL/GenBank/DDBJ databases">
        <title>Draft genome sequence of Embleya hyalina NBRC 13850T.</title>
        <authorList>
            <person name="Komaki H."/>
            <person name="Hosoyama A."/>
            <person name="Kimura A."/>
            <person name="Ichikawa N."/>
            <person name="Tamura T."/>
        </authorList>
    </citation>
    <scope>NUCLEOTIDE SEQUENCE [LARGE SCALE GENOMIC DNA]</scope>
    <source>
        <strain evidence="9 10">NBRC 13850</strain>
    </source>
</reference>
<dbReference type="Proteomes" id="UP000286931">
    <property type="component" value="Unassembled WGS sequence"/>
</dbReference>
<evidence type="ECO:0000313" key="10">
    <source>
        <dbReference type="Proteomes" id="UP000286931"/>
    </source>
</evidence>
<accession>A0A401YSU1</accession>
<comment type="catalytic activity">
    <reaction evidence="1">
        <text>Release of any N-terminal amino acid, including proline, that is linked to proline, even from a dipeptide or tripeptide.</text>
        <dbReference type="EC" id="3.4.11.9"/>
    </reaction>
</comment>
<keyword evidence="9" id="KW-0031">Aminopeptidase</keyword>
<dbReference type="Pfam" id="PF00557">
    <property type="entry name" value="Peptidase_M24"/>
    <property type="match status" value="1"/>
</dbReference>
<sequence length="491" mass="52846">MGNVGKEELTGAHDNDIPAAFVDYMTGDRREQETTLVPVPQAERTAARRAALSHAFPGETLVVPTGRIQWRSYGAPYPFRGGSDLIWLTADQDPNSVLVLHPIAGGHDAVLYVDPRHGPASGAGYLDRILGEAWQGRCLSPEEKSAVLGVRTGSIGELPAVLGRITGPVRVLRGYDTGIDRELLPATAENAVRDALLASVLAELRLAKDDWELAQLQEAVDITVRGFEDVARVLPSERVVSERLLEAVFATRARHDGNGVGYASIVAAGAHATTLHWVRNDGPVRPDGLLLMDMGAEARSCYTADVTRTWPVSGGFGAAERDVYDIVHAARDAGLAAIAPGVAFEDIDLACKRVQIEGLRDLGLVKVGVEEALADERQPHRRWTLAAFGHMLGLDVHDCGHARPEHYARGVLRERHVLTMEPGIYLQPNDELVPEGLRGIGVRIEDDVRVTADGARVMSDALPVAAADVESWLAAQREAGPRLPGDDGRAA</sequence>
<keyword evidence="5" id="KW-0479">Metal-binding</keyword>
<dbReference type="InterPro" id="IPR007865">
    <property type="entry name" value="Aminopep_P_N"/>
</dbReference>
<dbReference type="GO" id="GO:0006508">
    <property type="term" value="P:proteolysis"/>
    <property type="evidence" value="ECO:0007669"/>
    <property type="project" value="TreeGrafter"/>
</dbReference>
<dbReference type="PANTHER" id="PTHR43226">
    <property type="entry name" value="XAA-PRO AMINOPEPTIDASE 3"/>
    <property type="match status" value="1"/>
</dbReference>
<dbReference type="InterPro" id="IPR052433">
    <property type="entry name" value="X-Pro_dipept-like"/>
</dbReference>
<dbReference type="SUPFAM" id="SSF53092">
    <property type="entry name" value="Creatinase/prolidase N-terminal domain"/>
    <property type="match status" value="1"/>
</dbReference>
<dbReference type="PANTHER" id="PTHR43226:SF4">
    <property type="entry name" value="XAA-PRO AMINOPEPTIDASE 3"/>
    <property type="match status" value="1"/>
</dbReference>
<dbReference type="InterPro" id="IPR036005">
    <property type="entry name" value="Creatinase/aminopeptidase-like"/>
</dbReference>
<protein>
    <recommendedName>
        <fullName evidence="4">Xaa-Pro aminopeptidase</fullName>
        <ecNumber evidence="4">3.4.11.9</ecNumber>
    </recommendedName>
</protein>
<name>A0A401YSU1_9ACTN</name>
<dbReference type="SUPFAM" id="SSF55920">
    <property type="entry name" value="Creatinase/aminopeptidase"/>
    <property type="match status" value="1"/>
</dbReference>
<dbReference type="GO" id="GO:0030145">
    <property type="term" value="F:manganese ion binding"/>
    <property type="evidence" value="ECO:0007669"/>
    <property type="project" value="InterPro"/>
</dbReference>